<proteinExistence type="inferred from homology"/>
<dbReference type="GO" id="GO:0051225">
    <property type="term" value="P:spindle assembly"/>
    <property type="evidence" value="ECO:0007669"/>
    <property type="project" value="TreeGrafter"/>
</dbReference>
<evidence type="ECO:0000256" key="2">
    <source>
        <dbReference type="ARBA" id="ARBA00022701"/>
    </source>
</evidence>
<dbReference type="PANTHER" id="PTHR19302">
    <property type="entry name" value="GAMMA TUBULIN COMPLEX PROTEIN"/>
    <property type="match status" value="1"/>
</dbReference>
<feature type="domain" description="Gamma tubulin complex component protein N-terminal" evidence="5">
    <location>
        <begin position="1"/>
        <end position="201"/>
    </location>
</feature>
<keyword evidence="2 4" id="KW-0493">Microtubule</keyword>
<dbReference type="GO" id="GO:0031122">
    <property type="term" value="P:cytoplasmic microtubule organization"/>
    <property type="evidence" value="ECO:0007669"/>
    <property type="project" value="TreeGrafter"/>
</dbReference>
<dbReference type="GO" id="GO:0044732">
    <property type="term" value="C:mitotic spindle pole body"/>
    <property type="evidence" value="ECO:0007669"/>
    <property type="project" value="TreeGrafter"/>
</dbReference>
<dbReference type="GO" id="GO:0000922">
    <property type="term" value="C:spindle pole"/>
    <property type="evidence" value="ECO:0007669"/>
    <property type="project" value="InterPro"/>
</dbReference>
<keyword evidence="3 4" id="KW-0206">Cytoskeleton</keyword>
<evidence type="ECO:0000313" key="7">
    <source>
        <dbReference type="Proteomes" id="UP000045706"/>
    </source>
</evidence>
<organism evidence="6 7">
    <name type="scientific">Verticillium longisporum</name>
    <name type="common">Verticillium dahliae var. longisporum</name>
    <dbReference type="NCBI Taxonomy" id="100787"/>
    <lineage>
        <taxon>Eukaryota</taxon>
        <taxon>Fungi</taxon>
        <taxon>Dikarya</taxon>
        <taxon>Ascomycota</taxon>
        <taxon>Pezizomycotina</taxon>
        <taxon>Sordariomycetes</taxon>
        <taxon>Hypocreomycetidae</taxon>
        <taxon>Glomerellales</taxon>
        <taxon>Plectosphaerellaceae</taxon>
        <taxon>Verticillium</taxon>
    </lineage>
</organism>
<name>A0A0G4LUM1_VERLO</name>
<evidence type="ECO:0000256" key="3">
    <source>
        <dbReference type="ARBA" id="ARBA00023212"/>
    </source>
</evidence>
<dbReference type="GO" id="GO:0051011">
    <property type="term" value="F:microtubule minus-end binding"/>
    <property type="evidence" value="ECO:0007669"/>
    <property type="project" value="TreeGrafter"/>
</dbReference>
<dbReference type="EMBL" id="CVQI01018180">
    <property type="protein sequence ID" value="CRK25689.1"/>
    <property type="molecule type" value="Genomic_DNA"/>
</dbReference>
<evidence type="ECO:0000313" key="6">
    <source>
        <dbReference type="EMBL" id="CRK25689.1"/>
    </source>
</evidence>
<feature type="non-terminal residue" evidence="6">
    <location>
        <position position="202"/>
    </location>
</feature>
<comment type="similarity">
    <text evidence="4">Belongs to the TUBGCP family.</text>
</comment>
<evidence type="ECO:0000256" key="1">
    <source>
        <dbReference type="ARBA" id="ARBA00022490"/>
    </source>
</evidence>
<gene>
    <name evidence="6" type="ORF">BN1723_018227</name>
</gene>
<dbReference type="Pfam" id="PF17681">
    <property type="entry name" value="GCP_N_terminal"/>
    <property type="match status" value="1"/>
</dbReference>
<dbReference type="Proteomes" id="UP000045706">
    <property type="component" value="Unassembled WGS sequence"/>
</dbReference>
<dbReference type="GO" id="GO:0005874">
    <property type="term" value="C:microtubule"/>
    <property type="evidence" value="ECO:0007669"/>
    <property type="project" value="UniProtKB-KW"/>
</dbReference>
<keyword evidence="1 4" id="KW-0963">Cytoplasm</keyword>
<evidence type="ECO:0000259" key="5">
    <source>
        <dbReference type="Pfam" id="PF17681"/>
    </source>
</evidence>
<accession>A0A0G4LUM1</accession>
<sequence>MGYEGQYIRFAKSYNQHEERDRLSGPTFRILPGLDPSLQDLTMSMLKMASYYSALEMFVDVQSREEFGAVNHALCASVRKFLQDYLVMIAQLETQFLTNDTFTLHVLNIHILPTNQMMAQLHSLALELLKRNALLDDDDEESSDSGDDFENILETLREGGDLGAGNMTGKKICKGGVVLGLITKRLEAMSGDPAARALLTSL</sequence>
<reference evidence="7" key="1">
    <citation type="submission" date="2015-05" db="EMBL/GenBank/DDBJ databases">
        <authorList>
            <person name="Fogelqvist Johan"/>
        </authorList>
    </citation>
    <scope>NUCLEOTIDE SEQUENCE [LARGE SCALE GENOMIC DNA]</scope>
</reference>
<dbReference type="AlphaFoldDB" id="A0A0G4LUM1"/>
<dbReference type="GO" id="GO:0043015">
    <property type="term" value="F:gamma-tubulin binding"/>
    <property type="evidence" value="ECO:0007669"/>
    <property type="project" value="InterPro"/>
</dbReference>
<protein>
    <recommendedName>
        <fullName evidence="4">Spindle pole body component</fullName>
    </recommendedName>
</protein>
<evidence type="ECO:0000256" key="4">
    <source>
        <dbReference type="RuleBase" id="RU363050"/>
    </source>
</evidence>
<dbReference type="InterPro" id="IPR041470">
    <property type="entry name" value="GCP_N"/>
</dbReference>
<dbReference type="PANTHER" id="PTHR19302:SF13">
    <property type="entry name" value="GAMMA-TUBULIN COMPLEX COMPONENT 2"/>
    <property type="match status" value="1"/>
</dbReference>
<dbReference type="GO" id="GO:0051321">
    <property type="term" value="P:meiotic cell cycle"/>
    <property type="evidence" value="ECO:0007669"/>
    <property type="project" value="TreeGrafter"/>
</dbReference>
<dbReference type="GO" id="GO:0000930">
    <property type="term" value="C:gamma-tubulin complex"/>
    <property type="evidence" value="ECO:0007669"/>
    <property type="project" value="TreeGrafter"/>
</dbReference>
<dbReference type="GO" id="GO:0000278">
    <property type="term" value="P:mitotic cell cycle"/>
    <property type="evidence" value="ECO:0007669"/>
    <property type="project" value="TreeGrafter"/>
</dbReference>
<comment type="subcellular location">
    <subcellularLocation>
        <location evidence="4">Cytoplasm</location>
        <location evidence="4">Cytoskeleton</location>
        <location evidence="4">Microtubule organizing center</location>
    </subcellularLocation>
</comment>
<dbReference type="InterPro" id="IPR007259">
    <property type="entry name" value="GCP"/>
</dbReference>
<dbReference type="GO" id="GO:0007020">
    <property type="term" value="P:microtubule nucleation"/>
    <property type="evidence" value="ECO:0007669"/>
    <property type="project" value="InterPro"/>
</dbReference>